<evidence type="ECO:0000313" key="1">
    <source>
        <dbReference type="EMBL" id="SHN58852.1"/>
    </source>
</evidence>
<proteinExistence type="predicted"/>
<name>A0A1M7SK35_9FIRM</name>
<reference evidence="2" key="1">
    <citation type="submission" date="2016-12" db="EMBL/GenBank/DDBJ databases">
        <authorList>
            <person name="Varghese N."/>
            <person name="Submissions S."/>
        </authorList>
    </citation>
    <scope>NUCLEOTIDE SEQUENCE [LARGE SCALE GENOMIC DNA]</scope>
    <source>
        <strain evidence="2">DSM 11544</strain>
    </source>
</reference>
<sequence>MLCSKDWLKSIRRNKYCPKMKWIYLFLSKNTVICTPTVKTALACAVLHSTFQTQRVSQSTKTQGNLAPIWNKISAVVSTIFHFMRQLHELLWYLTEALTLQPADPIHSTLNSMLDETEQVTCLRPDLLMQLDLAAHRTKVNTLLLRTSELVRSEVSHGLKTQRGRKKTFGRGADLSKSIFLTQAQLNVAKGDVSSQDVSRNQKDIEFLRGE</sequence>
<gene>
    <name evidence="1" type="ORF">SAMN02745215_00982</name>
</gene>
<accession>A0A1M7SK35</accession>
<dbReference type="AlphaFoldDB" id="A0A1M7SK35"/>
<organism evidence="1 2">
    <name type="scientific">Desulfitobacterium chlororespirans DSM 11544</name>
    <dbReference type="NCBI Taxonomy" id="1121395"/>
    <lineage>
        <taxon>Bacteria</taxon>
        <taxon>Bacillati</taxon>
        <taxon>Bacillota</taxon>
        <taxon>Clostridia</taxon>
        <taxon>Eubacteriales</taxon>
        <taxon>Desulfitobacteriaceae</taxon>
        <taxon>Desulfitobacterium</taxon>
    </lineage>
</organism>
<keyword evidence="2" id="KW-1185">Reference proteome</keyword>
<dbReference type="EMBL" id="FRDN01000004">
    <property type="protein sequence ID" value="SHN58852.1"/>
    <property type="molecule type" value="Genomic_DNA"/>
</dbReference>
<dbReference type="STRING" id="1121395.SAMN02745215_00982"/>
<evidence type="ECO:0000313" key="2">
    <source>
        <dbReference type="Proteomes" id="UP000184010"/>
    </source>
</evidence>
<dbReference type="Proteomes" id="UP000184010">
    <property type="component" value="Unassembled WGS sequence"/>
</dbReference>
<protein>
    <submittedName>
        <fullName evidence="1">Uncharacterized protein</fullName>
    </submittedName>
</protein>